<sequence>MATAVNHPQRFALNYELHARLPETLNIPEQASYLALATDPANREAEYERLVELCTRYGVPPPAPDVNHFQADLGTFRIKWERRTECNSYTFFRQGEFDDPFARPVIASVPPDWLESLPGQVLVAAHVALRKAPRKATGNEELATYFEGNPLVGSRVGDGVASVWADFRIHADGYSRFLIEDFSLTPRQAGRMVQRLLEIETYLMRALLTLPVARATMPVLVDVDQRLAALINEMVEARSEDEPALLDRLTKLAAVVESTISSTLGRICAARAYHELVDRRIVELREVRVEGLSPLREFVERRLMPAMNTCETVARLQDSLSERVGRASELLRTRVDIAMQRQNQALLSATARRARLQLRLQETVEGLSVAAVSYYVVGLIAYITKAIKAAGVDVNPDVVTGVAIPIVVISAAMGVRHIRRVVQRAAM</sequence>
<reference evidence="2" key="1">
    <citation type="submission" date="2019-03" db="EMBL/GenBank/DDBJ databases">
        <title>Metabolic reconstructions from genomes of highly enriched 'Candidatus Accumulibacter' and 'Candidatus Competibacter' bioreactor populations.</title>
        <authorList>
            <person name="Annavajhala M.K."/>
            <person name="Welles L."/>
            <person name="Abbas B."/>
            <person name="Sorokin D."/>
            <person name="Park H."/>
            <person name="Van Loosdrecht M."/>
            <person name="Chandran K."/>
        </authorList>
    </citation>
    <scope>NUCLEOTIDE SEQUENCE</scope>
    <source>
        <strain evidence="2">SBR_L</strain>
    </source>
</reference>
<dbReference type="RefSeq" id="WP_169068947.1">
    <property type="nucleotide sequence ID" value="NZ_JAZKUC010000001.1"/>
</dbReference>
<keyword evidence="1" id="KW-0472">Membrane</keyword>
<organism evidence="2 3">
    <name type="scientific">Candidatus Accumulibacter contiguus</name>
    <dbReference type="NCBI Taxonomy" id="2954381"/>
    <lineage>
        <taxon>Bacteria</taxon>
        <taxon>Pseudomonadati</taxon>
        <taxon>Pseudomonadota</taxon>
        <taxon>Betaproteobacteria</taxon>
        <taxon>Candidatus Accumulibacter</taxon>
    </lineage>
</organism>
<gene>
    <name evidence="2" type="ORF">E4Q08_00335</name>
</gene>
<accession>A0ABX1T2G1</accession>
<evidence type="ECO:0000313" key="3">
    <source>
        <dbReference type="Proteomes" id="UP000886469"/>
    </source>
</evidence>
<feature type="transmembrane region" description="Helical" evidence="1">
    <location>
        <begin position="363"/>
        <end position="383"/>
    </location>
</feature>
<protein>
    <submittedName>
        <fullName evidence="2">DUF3422 domain-containing protein</fullName>
    </submittedName>
</protein>
<dbReference type="Proteomes" id="UP000886469">
    <property type="component" value="Unassembled WGS sequence"/>
</dbReference>
<dbReference type="EMBL" id="SPMX01000002">
    <property type="protein sequence ID" value="NMQ03820.1"/>
    <property type="molecule type" value="Genomic_DNA"/>
</dbReference>
<feature type="transmembrane region" description="Helical" evidence="1">
    <location>
        <begin position="398"/>
        <end position="418"/>
    </location>
</feature>
<keyword evidence="1" id="KW-0812">Transmembrane</keyword>
<dbReference type="InterPro" id="IPR021830">
    <property type="entry name" value="DUF3422"/>
</dbReference>
<evidence type="ECO:0000313" key="2">
    <source>
        <dbReference type="EMBL" id="NMQ03820.1"/>
    </source>
</evidence>
<name>A0ABX1T2G1_9PROT</name>
<dbReference type="Pfam" id="PF11902">
    <property type="entry name" value="DUF3422"/>
    <property type="match status" value="1"/>
</dbReference>
<keyword evidence="1" id="KW-1133">Transmembrane helix</keyword>
<keyword evidence="3" id="KW-1185">Reference proteome</keyword>
<evidence type="ECO:0000256" key="1">
    <source>
        <dbReference type="SAM" id="Phobius"/>
    </source>
</evidence>
<comment type="caution">
    <text evidence="2">The sequence shown here is derived from an EMBL/GenBank/DDBJ whole genome shotgun (WGS) entry which is preliminary data.</text>
</comment>
<proteinExistence type="predicted"/>